<sequence>MKRSPLINPALLERIIDASEDGIVVAEQEGDENILIYVNKGFERLTGYTADEILYRDCRFLQNEDRDQEGLTAIRAALKAGRPCREVLRNYRKDGTLFWNELSITPMYDETDNLTYYIGVQKDVTERVEAQHELAHLKAKYDIEE</sequence>
<evidence type="ECO:0000313" key="6">
    <source>
        <dbReference type="EMBL" id="MWJ27618.1"/>
    </source>
</evidence>
<dbReference type="NCBIfam" id="TIGR00229">
    <property type="entry name" value="sensory_box"/>
    <property type="match status" value="1"/>
</dbReference>
<dbReference type="InterPro" id="IPR035965">
    <property type="entry name" value="PAS-like_dom_sf"/>
</dbReference>
<dbReference type="SUPFAM" id="SSF55785">
    <property type="entry name" value="PYP-like sensor domain (PAS domain)"/>
    <property type="match status" value="1"/>
</dbReference>
<dbReference type="InterPro" id="IPR000700">
    <property type="entry name" value="PAS-assoc_C"/>
</dbReference>
<keyword evidence="3" id="KW-0157">Chromophore</keyword>
<evidence type="ECO:0000259" key="5">
    <source>
        <dbReference type="PROSITE" id="PS50113"/>
    </source>
</evidence>
<evidence type="ECO:0000313" key="7">
    <source>
        <dbReference type="Proteomes" id="UP000437638"/>
    </source>
</evidence>
<comment type="caution">
    <text evidence="6">The sequence shown here is derived from an EMBL/GenBank/DDBJ whole genome shotgun (WGS) entry which is preliminary data.</text>
</comment>
<dbReference type="InterPro" id="IPR000014">
    <property type="entry name" value="PAS"/>
</dbReference>
<dbReference type="CDD" id="cd00130">
    <property type="entry name" value="PAS"/>
    <property type="match status" value="1"/>
</dbReference>
<organism evidence="6 7">
    <name type="scientific">Vreelandella zhuhanensis</name>
    <dbReference type="NCBI Taxonomy" id="2684210"/>
    <lineage>
        <taxon>Bacteria</taxon>
        <taxon>Pseudomonadati</taxon>
        <taxon>Pseudomonadota</taxon>
        <taxon>Gammaproteobacteria</taxon>
        <taxon>Oceanospirillales</taxon>
        <taxon>Halomonadaceae</taxon>
        <taxon>Vreelandella</taxon>
    </lineage>
</organism>
<proteinExistence type="predicted"/>
<evidence type="ECO:0000256" key="3">
    <source>
        <dbReference type="ARBA" id="ARBA00022991"/>
    </source>
</evidence>
<dbReference type="AlphaFoldDB" id="A0A7X3GZ97"/>
<dbReference type="PROSITE" id="PS50112">
    <property type="entry name" value="PAS"/>
    <property type="match status" value="1"/>
</dbReference>
<feature type="domain" description="PAS" evidence="4">
    <location>
        <begin position="8"/>
        <end position="81"/>
    </location>
</feature>
<dbReference type="PROSITE" id="PS50113">
    <property type="entry name" value="PAC"/>
    <property type="match status" value="1"/>
</dbReference>
<evidence type="ECO:0000256" key="1">
    <source>
        <dbReference type="ARBA" id="ARBA00022630"/>
    </source>
</evidence>
<dbReference type="PANTHER" id="PTHR47429">
    <property type="entry name" value="PROTEIN TWIN LOV 1"/>
    <property type="match status" value="1"/>
</dbReference>
<dbReference type="InterPro" id="IPR001610">
    <property type="entry name" value="PAC"/>
</dbReference>
<keyword evidence="7" id="KW-1185">Reference proteome</keyword>
<evidence type="ECO:0000256" key="2">
    <source>
        <dbReference type="ARBA" id="ARBA00022643"/>
    </source>
</evidence>
<dbReference type="Pfam" id="PF13426">
    <property type="entry name" value="PAS_9"/>
    <property type="match status" value="1"/>
</dbReference>
<keyword evidence="1" id="KW-0285">Flavoprotein</keyword>
<reference evidence="6 7" key="1">
    <citation type="submission" date="2019-12" db="EMBL/GenBank/DDBJ databases">
        <title>Halomonas rutogse sp. nov. isolated from two lakes on Tibetan Plateau.</title>
        <authorList>
            <person name="Gao P."/>
        </authorList>
    </citation>
    <scope>NUCLEOTIDE SEQUENCE [LARGE SCALE GENOMIC DNA]</scope>
    <source>
        <strain evidence="6 7">ZH2S</strain>
    </source>
</reference>
<evidence type="ECO:0000259" key="4">
    <source>
        <dbReference type="PROSITE" id="PS50112"/>
    </source>
</evidence>
<feature type="domain" description="PAC" evidence="5">
    <location>
        <begin position="82"/>
        <end position="136"/>
    </location>
</feature>
<name>A0A7X3GZ97_9GAMM</name>
<dbReference type="PANTHER" id="PTHR47429:SF2">
    <property type="entry name" value="PROTEIN TWIN LOV 1"/>
    <property type="match status" value="1"/>
</dbReference>
<dbReference type="EMBL" id="WTKP01000003">
    <property type="protein sequence ID" value="MWJ27618.1"/>
    <property type="molecule type" value="Genomic_DNA"/>
</dbReference>
<protein>
    <submittedName>
        <fullName evidence="6">PAS domain S-box protein</fullName>
    </submittedName>
</protein>
<accession>A0A7X3GZ97</accession>
<keyword evidence="2" id="KW-0288">FMN</keyword>
<dbReference type="Proteomes" id="UP000437638">
    <property type="component" value="Unassembled WGS sequence"/>
</dbReference>
<dbReference type="RefSeq" id="WP_160417830.1">
    <property type="nucleotide sequence ID" value="NZ_WTKP01000003.1"/>
</dbReference>
<dbReference type="Gene3D" id="3.30.450.20">
    <property type="entry name" value="PAS domain"/>
    <property type="match status" value="1"/>
</dbReference>
<gene>
    <name evidence="6" type="ORF">GPM19_05255</name>
</gene>
<dbReference type="SMART" id="SM00086">
    <property type="entry name" value="PAC"/>
    <property type="match status" value="1"/>
</dbReference>